<evidence type="ECO:0000256" key="4">
    <source>
        <dbReference type="ARBA" id="ARBA00022519"/>
    </source>
</evidence>
<dbReference type="Gene3D" id="1.20.1740.10">
    <property type="entry name" value="Amino acid/polyamine transporter I"/>
    <property type="match status" value="1"/>
</dbReference>
<dbReference type="PANTHER" id="PTHR32195">
    <property type="entry name" value="OS07G0662800 PROTEIN"/>
    <property type="match status" value="1"/>
</dbReference>
<feature type="transmembrane region" description="Helical" evidence="9">
    <location>
        <begin position="321"/>
        <end position="339"/>
    </location>
</feature>
<dbReference type="Pfam" id="PF03222">
    <property type="entry name" value="Trp_Tyr_perm"/>
    <property type="match status" value="1"/>
</dbReference>
<feature type="transmembrane region" description="Helical" evidence="9">
    <location>
        <begin position="217"/>
        <end position="235"/>
    </location>
</feature>
<keyword evidence="5 9" id="KW-0812">Transmembrane</keyword>
<keyword evidence="4" id="KW-0997">Cell inner membrane</keyword>
<feature type="transmembrane region" description="Helical" evidence="9">
    <location>
        <begin position="478"/>
        <end position="496"/>
    </location>
</feature>
<reference evidence="11" key="1">
    <citation type="submission" date="2021-01" db="EMBL/GenBank/DDBJ databases">
        <authorList>
            <person name="Corre E."/>
            <person name="Pelletier E."/>
            <person name="Niang G."/>
            <person name="Scheremetjew M."/>
            <person name="Finn R."/>
            <person name="Kale V."/>
            <person name="Holt S."/>
            <person name="Cochrane G."/>
            <person name="Meng A."/>
            <person name="Brown T."/>
            <person name="Cohen L."/>
        </authorList>
    </citation>
    <scope>NUCLEOTIDE SEQUENCE</scope>
    <source>
        <strain evidence="11">CCMP1661</strain>
    </source>
</reference>
<dbReference type="PANTHER" id="PTHR32195:SF26">
    <property type="entry name" value="TRYPTOPHAN OR TYROSINE TRANSPORTER PROTEIN"/>
    <property type="match status" value="1"/>
</dbReference>
<feature type="transmembrane region" description="Helical" evidence="9">
    <location>
        <begin position="351"/>
        <end position="370"/>
    </location>
</feature>
<evidence type="ECO:0000256" key="3">
    <source>
        <dbReference type="ARBA" id="ARBA00022475"/>
    </source>
</evidence>
<evidence type="ECO:0000256" key="9">
    <source>
        <dbReference type="SAM" id="Phobius"/>
    </source>
</evidence>
<dbReference type="AlphaFoldDB" id="A0A7S2V4P3"/>
<evidence type="ECO:0000256" key="7">
    <source>
        <dbReference type="ARBA" id="ARBA00022989"/>
    </source>
</evidence>
<dbReference type="GO" id="GO:0015173">
    <property type="term" value="F:aromatic amino acid transmembrane transporter activity"/>
    <property type="evidence" value="ECO:0007669"/>
    <property type="project" value="InterPro"/>
</dbReference>
<gene>
    <name evidence="11" type="ORF">FJAP1339_LOCUS10837</name>
</gene>
<keyword evidence="6" id="KW-0029">Amino-acid transport</keyword>
<evidence type="ECO:0000256" key="8">
    <source>
        <dbReference type="ARBA" id="ARBA00023136"/>
    </source>
</evidence>
<dbReference type="InterPro" id="IPR018227">
    <property type="entry name" value="Amino_acid_transport_2"/>
</dbReference>
<accession>A0A7S2V4P3</accession>
<dbReference type="EMBL" id="HBHR01021366">
    <property type="protein sequence ID" value="CAD9872708.1"/>
    <property type="molecule type" value="Transcribed_RNA"/>
</dbReference>
<keyword evidence="10" id="KW-0732">Signal</keyword>
<feature type="transmembrane region" description="Helical" evidence="9">
    <location>
        <begin position="255"/>
        <end position="272"/>
    </location>
</feature>
<feature type="transmembrane region" description="Helical" evidence="9">
    <location>
        <begin position="284"/>
        <end position="301"/>
    </location>
</feature>
<name>A0A7S2V4P3_9STRA</name>
<evidence type="ECO:0000256" key="6">
    <source>
        <dbReference type="ARBA" id="ARBA00022970"/>
    </source>
</evidence>
<feature type="transmembrane region" description="Helical" evidence="9">
    <location>
        <begin position="452"/>
        <end position="472"/>
    </location>
</feature>
<dbReference type="GO" id="GO:0003333">
    <property type="term" value="P:amino acid transmembrane transport"/>
    <property type="evidence" value="ECO:0007669"/>
    <property type="project" value="InterPro"/>
</dbReference>
<protein>
    <recommendedName>
        <fullName evidence="12">Amino acid transporter transmembrane domain-containing protein</fullName>
    </recommendedName>
</protein>
<sequence length="541" mass="57578">MKDMQTMHDWRKLTFFFFLCALEPVHGFVGPANHQGAQITQHSPLRENSIPNCWPSVECRTQLYSKPEKDQQLDEALADPVDEIVAEKTLRSRIIGDFNRDRVAFKELETLEVDRLFSNIQRTKQGTVERDEGSVLAATSLVAGTCVGAGILALPAATVSSGVIPSTTLLLGMWVYMVASGLLIAEVSLTRTLREGQTGLGLLVMAEKTLGRAGSRFAGTVYVGLHYCLLVAYMAQGGGIAAAGIRDLTSLPLPSWAGPVGFATAFGGLLALGSEKLVESVNNAFVAVVLLSFVGLLTVAVPGVRAERLLDQDWSQAYEMIPVMFVALVFHNIVPVIATQLEGNVSKVRQAILVGSAIPLVMFLMWNAVILGSLDQSLAEAAAGAAAAGGETFDPLALLRNGASGPVVGNLISVFSVFAIVTSFIGFVLGLLDFFTDAFSIQDKSKSNIIPLYGLILGPPSVIAVTDPTIFFRALDSAGTYGISVLFGIIPALMVWQQRYVDSGPTATTPLVPGGKITLAGMIIFAGAVIAQQFFEKSGFF</sequence>
<keyword evidence="7 9" id="KW-1133">Transmembrane helix</keyword>
<evidence type="ECO:0000256" key="1">
    <source>
        <dbReference type="ARBA" id="ARBA00004429"/>
    </source>
</evidence>
<keyword evidence="8 9" id="KW-0472">Membrane</keyword>
<feature type="transmembrane region" description="Helical" evidence="9">
    <location>
        <begin position="411"/>
        <end position="432"/>
    </location>
</feature>
<keyword evidence="3" id="KW-1003">Cell membrane</keyword>
<feature type="transmembrane region" description="Helical" evidence="9">
    <location>
        <begin position="517"/>
        <end position="535"/>
    </location>
</feature>
<dbReference type="PRINTS" id="PR00166">
    <property type="entry name" value="AROAAPRMEASE"/>
</dbReference>
<evidence type="ECO:0000256" key="2">
    <source>
        <dbReference type="ARBA" id="ARBA00022448"/>
    </source>
</evidence>
<evidence type="ECO:0000256" key="5">
    <source>
        <dbReference type="ARBA" id="ARBA00022692"/>
    </source>
</evidence>
<dbReference type="InterPro" id="IPR013059">
    <property type="entry name" value="Trp_tyr_transpt"/>
</dbReference>
<feature type="signal peptide" evidence="10">
    <location>
        <begin position="1"/>
        <end position="27"/>
    </location>
</feature>
<evidence type="ECO:0000313" key="11">
    <source>
        <dbReference type="EMBL" id="CAD9872708.1"/>
    </source>
</evidence>
<evidence type="ECO:0000256" key="10">
    <source>
        <dbReference type="SAM" id="SignalP"/>
    </source>
</evidence>
<feature type="transmembrane region" description="Helical" evidence="9">
    <location>
        <begin position="169"/>
        <end position="189"/>
    </location>
</feature>
<comment type="subcellular location">
    <subcellularLocation>
        <location evidence="1">Cell inner membrane</location>
        <topology evidence="1">Multi-pass membrane protein</topology>
    </subcellularLocation>
</comment>
<evidence type="ECO:0008006" key="12">
    <source>
        <dbReference type="Google" id="ProtNLM"/>
    </source>
</evidence>
<keyword evidence="2" id="KW-0813">Transport</keyword>
<proteinExistence type="predicted"/>
<dbReference type="GO" id="GO:0005886">
    <property type="term" value="C:plasma membrane"/>
    <property type="evidence" value="ECO:0007669"/>
    <property type="project" value="UniProtKB-SubCell"/>
</dbReference>
<organism evidence="11">
    <name type="scientific">Fibrocapsa japonica</name>
    <dbReference type="NCBI Taxonomy" id="94617"/>
    <lineage>
        <taxon>Eukaryota</taxon>
        <taxon>Sar</taxon>
        <taxon>Stramenopiles</taxon>
        <taxon>Ochrophyta</taxon>
        <taxon>Raphidophyceae</taxon>
        <taxon>Chattonellales</taxon>
        <taxon>Chattonellaceae</taxon>
        <taxon>Fibrocapsa</taxon>
    </lineage>
</organism>
<feature type="chain" id="PRO_5031353630" description="Amino acid transporter transmembrane domain-containing protein" evidence="10">
    <location>
        <begin position="28"/>
        <end position="541"/>
    </location>
</feature>